<comment type="caution">
    <text evidence="4">The sequence shown here is derived from an EMBL/GenBank/DDBJ whole genome shotgun (WGS) entry which is preliminary data.</text>
</comment>
<dbReference type="PROSITE" id="PS50835">
    <property type="entry name" value="IG_LIKE"/>
    <property type="match status" value="1"/>
</dbReference>
<evidence type="ECO:0000259" key="3">
    <source>
        <dbReference type="PROSITE" id="PS50835"/>
    </source>
</evidence>
<dbReference type="PANTHER" id="PTHR10075">
    <property type="entry name" value="BASIGIN RELATED"/>
    <property type="match status" value="1"/>
</dbReference>
<dbReference type="Pfam" id="PF13927">
    <property type="entry name" value="Ig_3"/>
    <property type="match status" value="1"/>
</dbReference>
<evidence type="ECO:0000313" key="4">
    <source>
        <dbReference type="EMBL" id="KAK7821220.1"/>
    </source>
</evidence>
<dbReference type="Gene3D" id="2.60.40.10">
    <property type="entry name" value="Immunoglobulins"/>
    <property type="match status" value="1"/>
</dbReference>
<dbReference type="InterPro" id="IPR007110">
    <property type="entry name" value="Ig-like_dom"/>
</dbReference>
<dbReference type="SMART" id="SM00409">
    <property type="entry name" value="IG"/>
    <property type="match status" value="1"/>
</dbReference>
<dbReference type="FunFam" id="2.60.40.10:FF:000737">
    <property type="entry name" value="brother of CDO isoform X1"/>
    <property type="match status" value="1"/>
</dbReference>
<dbReference type="InterPro" id="IPR013783">
    <property type="entry name" value="Ig-like_fold"/>
</dbReference>
<protein>
    <recommendedName>
        <fullName evidence="3">Ig-like domain-containing protein</fullName>
    </recommendedName>
</protein>
<feature type="signal peptide" evidence="2">
    <location>
        <begin position="1"/>
        <end position="25"/>
    </location>
</feature>
<evidence type="ECO:0000313" key="5">
    <source>
        <dbReference type="Proteomes" id="UP001488838"/>
    </source>
</evidence>
<evidence type="ECO:0000256" key="1">
    <source>
        <dbReference type="ARBA" id="ARBA00023319"/>
    </source>
</evidence>
<keyword evidence="2" id="KW-0732">Signal</keyword>
<reference evidence="4 5" key="1">
    <citation type="journal article" date="2023" name="bioRxiv">
        <title>Conserved and derived expression patterns and positive selection on dental genes reveal complex evolutionary context of ever-growing rodent molars.</title>
        <authorList>
            <person name="Calamari Z.T."/>
            <person name="Song A."/>
            <person name="Cohen E."/>
            <person name="Akter M."/>
            <person name="Roy R.D."/>
            <person name="Hallikas O."/>
            <person name="Christensen M.M."/>
            <person name="Li P."/>
            <person name="Marangoni P."/>
            <person name="Jernvall J."/>
            <person name="Klein O.D."/>
        </authorList>
    </citation>
    <scope>NUCLEOTIDE SEQUENCE [LARGE SCALE GENOMIC DNA]</scope>
    <source>
        <strain evidence="4">V071</strain>
    </source>
</reference>
<gene>
    <name evidence="4" type="ORF">U0070_000166</name>
</gene>
<dbReference type="InterPro" id="IPR003599">
    <property type="entry name" value="Ig_sub"/>
</dbReference>
<organism evidence="4 5">
    <name type="scientific">Myodes glareolus</name>
    <name type="common">Bank vole</name>
    <name type="synonym">Clethrionomys glareolus</name>
    <dbReference type="NCBI Taxonomy" id="447135"/>
    <lineage>
        <taxon>Eukaryota</taxon>
        <taxon>Metazoa</taxon>
        <taxon>Chordata</taxon>
        <taxon>Craniata</taxon>
        <taxon>Vertebrata</taxon>
        <taxon>Euteleostomi</taxon>
        <taxon>Mammalia</taxon>
        <taxon>Eutheria</taxon>
        <taxon>Euarchontoglires</taxon>
        <taxon>Glires</taxon>
        <taxon>Rodentia</taxon>
        <taxon>Myomorpha</taxon>
        <taxon>Muroidea</taxon>
        <taxon>Cricetidae</taxon>
        <taxon>Arvicolinae</taxon>
        <taxon>Myodes</taxon>
    </lineage>
</organism>
<dbReference type="InterPro" id="IPR003598">
    <property type="entry name" value="Ig_sub2"/>
</dbReference>
<dbReference type="AlphaFoldDB" id="A0AAW0J3C6"/>
<evidence type="ECO:0000256" key="2">
    <source>
        <dbReference type="SAM" id="SignalP"/>
    </source>
</evidence>
<name>A0AAW0J3C6_MYOGA</name>
<feature type="domain" description="Ig-like" evidence="3">
    <location>
        <begin position="31"/>
        <end position="118"/>
    </location>
</feature>
<dbReference type="SMART" id="SM00408">
    <property type="entry name" value="IGc2"/>
    <property type="match status" value="1"/>
</dbReference>
<accession>A0AAW0J3C6</accession>
<feature type="chain" id="PRO_5043418355" description="Ig-like domain-containing protein" evidence="2">
    <location>
        <begin position="26"/>
        <end position="131"/>
    </location>
</feature>
<proteinExistence type="predicted"/>
<dbReference type="Proteomes" id="UP001488838">
    <property type="component" value="Unassembled WGS sequence"/>
</dbReference>
<dbReference type="InterPro" id="IPR036179">
    <property type="entry name" value="Ig-like_dom_sf"/>
</dbReference>
<sequence>MTVCRGEQPAVALIGLLLAAAGCLADLGEVPQVTVQPTSTVQKLGGTVILGCVVEPPWVNITWRFNGKELNGSDDALGVLVTRGTLVIAALNNHTVGRYQCVARIPAGAVASVPATVTLASESTSLPCCAV</sequence>
<dbReference type="EMBL" id="JBBHLL010000066">
    <property type="protein sequence ID" value="KAK7821220.1"/>
    <property type="molecule type" value="Genomic_DNA"/>
</dbReference>
<dbReference type="SUPFAM" id="SSF48726">
    <property type="entry name" value="Immunoglobulin"/>
    <property type="match status" value="1"/>
</dbReference>
<keyword evidence="5" id="KW-1185">Reference proteome</keyword>
<dbReference type="PROSITE" id="PS51257">
    <property type="entry name" value="PROKAR_LIPOPROTEIN"/>
    <property type="match status" value="1"/>
</dbReference>
<keyword evidence="1" id="KW-0393">Immunoglobulin domain</keyword>
<dbReference type="PANTHER" id="PTHR10075:SF14">
    <property type="entry name" value="CELL ADHESION MOLECULE DSCAM2-RELATED"/>
    <property type="match status" value="1"/>
</dbReference>